<keyword evidence="14" id="KW-0007">Acetylation</keyword>
<comment type="catalytic activity">
    <reaction evidence="1">
        <text>Thiol-dependent hydrolysis of ester, thioester, amide, peptide and isopeptide bonds formed by the C-terminal Gly of ubiquitin (a 76-residue protein attached to proteins as an intracellular targeting signal).</text>
        <dbReference type="EC" id="3.4.19.12"/>
    </reaction>
</comment>
<evidence type="ECO:0000256" key="5">
    <source>
        <dbReference type="ARBA" id="ARBA00011274"/>
    </source>
</evidence>
<evidence type="ECO:0000256" key="19">
    <source>
        <dbReference type="SAM" id="MobiDB-lite"/>
    </source>
</evidence>
<evidence type="ECO:0000256" key="18">
    <source>
        <dbReference type="ARBA" id="ARBA00045669"/>
    </source>
</evidence>
<feature type="domain" description="C2H2-type" evidence="20">
    <location>
        <begin position="195"/>
        <end position="215"/>
    </location>
</feature>
<dbReference type="Gene3D" id="3.90.70.130">
    <property type="match status" value="1"/>
</dbReference>
<evidence type="ECO:0000259" key="20">
    <source>
        <dbReference type="PROSITE" id="PS00028"/>
    </source>
</evidence>
<feature type="domain" description="C2H2-type" evidence="20">
    <location>
        <begin position="160"/>
        <end position="180"/>
    </location>
</feature>
<dbReference type="InterPro" id="IPR050688">
    <property type="entry name" value="Zinc_finger/UBP_domain"/>
</dbReference>
<dbReference type="PANTHER" id="PTHR24403">
    <property type="entry name" value="ZINC FINGER PROTEIN"/>
    <property type="match status" value="1"/>
</dbReference>
<dbReference type="PANTHER" id="PTHR24403:SF67">
    <property type="entry name" value="FI01116P-RELATED"/>
    <property type="match status" value="1"/>
</dbReference>
<evidence type="ECO:0000256" key="17">
    <source>
        <dbReference type="ARBA" id="ARBA00031481"/>
    </source>
</evidence>
<keyword evidence="15" id="KW-0539">Nucleus</keyword>
<organism evidence="21 22">
    <name type="scientific">Oryzias sinensis</name>
    <name type="common">Chinese medaka</name>
    <dbReference type="NCBI Taxonomy" id="183150"/>
    <lineage>
        <taxon>Eukaryota</taxon>
        <taxon>Metazoa</taxon>
        <taxon>Chordata</taxon>
        <taxon>Craniata</taxon>
        <taxon>Vertebrata</taxon>
        <taxon>Euteleostomi</taxon>
        <taxon>Actinopterygii</taxon>
        <taxon>Neopterygii</taxon>
        <taxon>Teleostei</taxon>
        <taxon>Neoteleostei</taxon>
        <taxon>Acanthomorphata</taxon>
        <taxon>Ovalentaria</taxon>
        <taxon>Atherinomorphae</taxon>
        <taxon>Beloniformes</taxon>
        <taxon>Adrianichthyidae</taxon>
        <taxon>Oryziinae</taxon>
        <taxon>Oryzias</taxon>
    </lineage>
</organism>
<feature type="region of interest" description="Disordered" evidence="19">
    <location>
        <begin position="51"/>
        <end position="89"/>
    </location>
</feature>
<evidence type="ECO:0000256" key="4">
    <source>
        <dbReference type="ARBA" id="ARBA00010469"/>
    </source>
</evidence>
<evidence type="ECO:0000313" key="22">
    <source>
        <dbReference type="Proteomes" id="UP000694383"/>
    </source>
</evidence>
<dbReference type="FunFam" id="3.90.70.130:FF:000002">
    <property type="entry name" value="Zinc finger containing ubiquitin peptidase 1"/>
    <property type="match status" value="1"/>
</dbReference>
<evidence type="ECO:0000256" key="3">
    <source>
        <dbReference type="ARBA" id="ARBA00004496"/>
    </source>
</evidence>
<comment type="function">
    <text evidence="18">Deubiquitinase with endodeubiquitinase activity that specifically interacts with and cleaves 'Lys-63'-linked long polyubiquitin chains. Shows only weak activity against 'Lys-11' and 'Lys-48'-linked chains. Plays an important role in genome stability pathways, functioning to prevent spontaneous DNA damage and also promote cellular survival in response to exogenous DNA damage. Modulates the ubiquitination status of replication protein A (RPA) complex proteins in response to replication stress.</text>
</comment>
<keyword evidence="22" id="KW-1185">Reference proteome</keyword>
<dbReference type="EC" id="3.4.19.12" evidence="6"/>
<comment type="subcellular location">
    <subcellularLocation>
        <location evidence="3">Cytoplasm</location>
    </subcellularLocation>
    <subcellularLocation>
        <location evidence="2">Nucleus</location>
    </subcellularLocation>
</comment>
<dbReference type="GeneTree" id="ENSGT00940000166924"/>
<dbReference type="Ensembl" id="ENSOSIT00000036405.1">
    <property type="protein sequence ID" value="ENSOSIP00000034551.1"/>
    <property type="gene ID" value="ENSOSIG00000017334.1"/>
</dbReference>
<dbReference type="InterPro" id="IPR013087">
    <property type="entry name" value="Znf_C2H2_type"/>
</dbReference>
<keyword evidence="13" id="KW-0862">Zinc</keyword>
<evidence type="ECO:0000256" key="16">
    <source>
        <dbReference type="ARBA" id="ARBA00029662"/>
    </source>
</evidence>
<sequence length="611" mass="68394">MLTCEVCGEELLLEEDLKTHLLLVHLEADLHCPLCFLSAVSYDQLHAHMSTAHPEEHPKPLNSTFARTSTSKTSMAQPAGTPAEKDKSIRASTLVNLKPQEQEIPPEPEHAGPLSATLSAEEPETLQESDWNQARQLWSSGGRPGTFQMLEHSGEPNLSCPMCALVCTSPLVLQEHVELHLEEQHPEKGRRLWDCPMCSAECADSAALQEHVELHLDPCTGSSSSDVNLAVQLQQEEEQHRRREEARQEAEHFKKLQRRYGLDGSGGYRRQMERTMEREVTRGRLAPADFHRKKADLMESLASGVDDGRSRTCGAVDALTEYYGTPACDCAHVWLCSDTDHFGASAGDKGWGCGYRNFQMLLSSLHRTEPYASSLQEKAVPSIPQVQRMIEEAWKAGVDPQGASHFNHRLQGTRAWIGATEIYVLLTWLGVRARIIDFHQPTGPGDTHPRLFDWVRQYFLQSSQSNRLPPKVIRTSLPPLYLQHHGHSRLVVGVEQRKSGALALLILDPGLKLSLSTDAVSVAIRHIRKFPSSLKHKQYQLLAVQGVLSAEDKQVSWQHISHHLFDPETALSLSRLLSSTPGLSVQRRSHERLSKHLFTDHSLHILVLDVL</sequence>
<evidence type="ECO:0000256" key="9">
    <source>
        <dbReference type="ARBA" id="ARBA00022723"/>
    </source>
</evidence>
<evidence type="ECO:0000256" key="11">
    <source>
        <dbReference type="ARBA" id="ARBA00022771"/>
    </source>
</evidence>
<proteinExistence type="inferred from homology"/>
<feature type="compositionally biased region" description="Polar residues" evidence="19">
    <location>
        <begin position="61"/>
        <end position="76"/>
    </location>
</feature>
<keyword evidence="10" id="KW-0677">Repeat</keyword>
<evidence type="ECO:0000313" key="21">
    <source>
        <dbReference type="Ensembl" id="ENSOSIP00000034551.1"/>
    </source>
</evidence>
<feature type="domain" description="C2H2-type" evidence="20">
    <location>
        <begin position="4"/>
        <end position="25"/>
    </location>
</feature>
<reference evidence="21" key="1">
    <citation type="submission" date="2025-08" db="UniProtKB">
        <authorList>
            <consortium name="Ensembl"/>
        </authorList>
    </citation>
    <scope>IDENTIFICATION</scope>
</reference>
<evidence type="ECO:0000256" key="8">
    <source>
        <dbReference type="ARBA" id="ARBA00022490"/>
    </source>
</evidence>
<dbReference type="GO" id="GO:0010468">
    <property type="term" value="P:regulation of gene expression"/>
    <property type="evidence" value="ECO:0007669"/>
    <property type="project" value="TreeGrafter"/>
</dbReference>
<evidence type="ECO:0000256" key="12">
    <source>
        <dbReference type="ARBA" id="ARBA00022801"/>
    </source>
</evidence>
<evidence type="ECO:0000256" key="14">
    <source>
        <dbReference type="ARBA" id="ARBA00022990"/>
    </source>
</evidence>
<feature type="domain" description="C2H2-type" evidence="20">
    <location>
        <begin position="163"/>
        <end position="185"/>
    </location>
</feature>
<dbReference type="Pfam" id="PF07910">
    <property type="entry name" value="Peptidase_C78"/>
    <property type="match status" value="1"/>
</dbReference>
<evidence type="ECO:0000256" key="10">
    <source>
        <dbReference type="ARBA" id="ARBA00022737"/>
    </source>
</evidence>
<dbReference type="InterPro" id="IPR012462">
    <property type="entry name" value="UFSP1/2_DUB_cat"/>
</dbReference>
<dbReference type="GO" id="GO:0008270">
    <property type="term" value="F:zinc ion binding"/>
    <property type="evidence" value="ECO:0007669"/>
    <property type="project" value="UniProtKB-KW"/>
</dbReference>
<accession>A0A8C7YXT7</accession>
<comment type="similarity">
    <text evidence="4">Belongs to the peptidase C78 family. ZUFSP subfamily.</text>
</comment>
<dbReference type="GO" id="GO:0005634">
    <property type="term" value="C:nucleus"/>
    <property type="evidence" value="ECO:0007669"/>
    <property type="project" value="UniProtKB-SubCell"/>
</dbReference>
<evidence type="ECO:0000256" key="7">
    <source>
        <dbReference type="ARBA" id="ARBA00021993"/>
    </source>
</evidence>
<comment type="subunit">
    <text evidence="5">Interacts with RPA1 and RPA2.</text>
</comment>
<keyword evidence="12" id="KW-0378">Hydrolase</keyword>
<keyword evidence="8" id="KW-0963">Cytoplasm</keyword>
<dbReference type="PROSITE" id="PS00028">
    <property type="entry name" value="ZINC_FINGER_C2H2_1"/>
    <property type="match status" value="4"/>
</dbReference>
<dbReference type="Gene3D" id="3.30.160.60">
    <property type="entry name" value="Classic Zinc Finger"/>
    <property type="match status" value="2"/>
</dbReference>
<dbReference type="GO" id="GO:0004843">
    <property type="term" value="F:cysteine-type deubiquitinase activity"/>
    <property type="evidence" value="ECO:0007669"/>
    <property type="project" value="UniProtKB-EC"/>
</dbReference>
<protein>
    <recommendedName>
        <fullName evidence="7">Zinc finger-containing ubiquitin peptidase 1</fullName>
        <ecNumber evidence="6">3.4.19.12</ecNumber>
    </recommendedName>
    <alternativeName>
        <fullName evidence="17">Lys-63-specific deubiquitinase ZUFSP</fullName>
    </alternativeName>
    <alternativeName>
        <fullName evidence="16">Zinc finger with UFM1-specific peptidase domain protein</fullName>
    </alternativeName>
</protein>
<dbReference type="GO" id="GO:0005737">
    <property type="term" value="C:cytoplasm"/>
    <property type="evidence" value="ECO:0007669"/>
    <property type="project" value="UniProtKB-SubCell"/>
</dbReference>
<dbReference type="AlphaFoldDB" id="A0A8C7YXT7"/>
<evidence type="ECO:0000256" key="15">
    <source>
        <dbReference type="ARBA" id="ARBA00023242"/>
    </source>
</evidence>
<evidence type="ECO:0000256" key="1">
    <source>
        <dbReference type="ARBA" id="ARBA00000707"/>
    </source>
</evidence>
<evidence type="ECO:0000256" key="2">
    <source>
        <dbReference type="ARBA" id="ARBA00004123"/>
    </source>
</evidence>
<reference evidence="21" key="2">
    <citation type="submission" date="2025-09" db="UniProtKB">
        <authorList>
            <consortium name="Ensembl"/>
        </authorList>
    </citation>
    <scope>IDENTIFICATION</scope>
</reference>
<keyword evidence="9" id="KW-0479">Metal-binding</keyword>
<evidence type="ECO:0000256" key="13">
    <source>
        <dbReference type="ARBA" id="ARBA00022833"/>
    </source>
</evidence>
<keyword evidence="11" id="KW-0863">Zinc-finger</keyword>
<evidence type="ECO:0000256" key="6">
    <source>
        <dbReference type="ARBA" id="ARBA00012759"/>
    </source>
</evidence>
<dbReference type="Proteomes" id="UP000694383">
    <property type="component" value="Unplaced"/>
</dbReference>
<dbReference type="SMART" id="SM00355">
    <property type="entry name" value="ZnF_C2H2"/>
    <property type="match status" value="4"/>
</dbReference>
<name>A0A8C7YXT7_9TELE</name>